<evidence type="ECO:0000256" key="2">
    <source>
        <dbReference type="ARBA" id="ARBA00009677"/>
    </source>
</evidence>
<dbReference type="InterPro" id="IPR006299">
    <property type="entry name" value="FlgC"/>
</dbReference>
<dbReference type="PANTHER" id="PTHR30435">
    <property type="entry name" value="FLAGELLAR PROTEIN"/>
    <property type="match status" value="1"/>
</dbReference>
<feature type="domain" description="Flagellar basal-body/hook protein C-terminal" evidence="8">
    <location>
        <begin position="103"/>
        <end position="146"/>
    </location>
</feature>
<dbReference type="InterPro" id="IPR001444">
    <property type="entry name" value="Flag_bb_rod_N"/>
</dbReference>
<evidence type="ECO:0000259" key="8">
    <source>
        <dbReference type="Pfam" id="PF06429"/>
    </source>
</evidence>
<comment type="subunit">
    <text evidence="5 6">The basal body constitutes a major portion of the flagellar organelle and consists of four rings (L,P,S, and M) mounted on a central rod. The rod consists of about 26 subunits of FlgG in the distal portion, and FlgB, FlgC and FlgF are thought to build up the proximal portion of the rod with about 6 subunits each.</text>
</comment>
<evidence type="ECO:0000256" key="5">
    <source>
        <dbReference type="ARBA" id="ARBA00025933"/>
    </source>
</evidence>
<dbReference type="PROSITE" id="PS00588">
    <property type="entry name" value="FLAGELLA_BB_ROD"/>
    <property type="match status" value="1"/>
</dbReference>
<keyword evidence="9" id="KW-0282">Flagellum</keyword>
<comment type="subcellular location">
    <subcellularLocation>
        <location evidence="1 6">Bacterial flagellum basal body</location>
    </subcellularLocation>
</comment>
<protein>
    <recommendedName>
        <fullName evidence="3 6">Flagellar basal-body rod protein FlgC</fullName>
    </recommendedName>
</protein>
<evidence type="ECO:0000256" key="1">
    <source>
        <dbReference type="ARBA" id="ARBA00004117"/>
    </source>
</evidence>
<evidence type="ECO:0000313" key="9">
    <source>
        <dbReference type="EMBL" id="MFK2878549.1"/>
    </source>
</evidence>
<sequence length="149" mass="15643">MSLDSIFNVAGSGMAAQSLRLNTVASNLANAESVSGTPEGAYHSREPLFAAIQKQQFAQFGDGQGNSNADAGASEGVQVLGITESQDAVPQRYEPGNPLANADGYVYGSNVNPVDELVNMISASRSYQNNVEVMNTAKQLMVKTLTLGQ</sequence>
<reference evidence="9 10" key="1">
    <citation type="submission" date="2020-10" db="EMBL/GenBank/DDBJ databases">
        <title>Phylogeny of dyella-like bacteria.</title>
        <authorList>
            <person name="Fu J."/>
        </authorList>
    </citation>
    <scope>NUCLEOTIDE SEQUENCE [LARGE SCALE GENOMIC DNA]</scope>
    <source>
        <strain evidence="9 10">KACC 19113</strain>
    </source>
</reference>
<evidence type="ECO:0000259" key="7">
    <source>
        <dbReference type="Pfam" id="PF00460"/>
    </source>
</evidence>
<dbReference type="NCBIfam" id="TIGR01395">
    <property type="entry name" value="FlgC"/>
    <property type="match status" value="1"/>
</dbReference>
<gene>
    <name evidence="9" type="primary">flgC</name>
    <name evidence="9" type="ORF">ISP25_15870</name>
</gene>
<dbReference type="InterPro" id="IPR010930">
    <property type="entry name" value="Flg_bb/hook_C_dom"/>
</dbReference>
<organism evidence="9 10">
    <name type="scientific">Rhodanobacter hydrolyticus</name>
    <dbReference type="NCBI Taxonomy" id="2250595"/>
    <lineage>
        <taxon>Bacteria</taxon>
        <taxon>Pseudomonadati</taxon>
        <taxon>Pseudomonadota</taxon>
        <taxon>Gammaproteobacteria</taxon>
        <taxon>Lysobacterales</taxon>
        <taxon>Rhodanobacteraceae</taxon>
        <taxon>Rhodanobacter</taxon>
    </lineage>
</organism>
<comment type="caution">
    <text evidence="9">The sequence shown here is derived from an EMBL/GenBank/DDBJ whole genome shotgun (WGS) entry which is preliminary data.</text>
</comment>
<dbReference type="RefSeq" id="WP_404615285.1">
    <property type="nucleotide sequence ID" value="NZ_JADIKK010000008.1"/>
</dbReference>
<dbReference type="EMBL" id="JADIKK010000008">
    <property type="protein sequence ID" value="MFK2878549.1"/>
    <property type="molecule type" value="Genomic_DNA"/>
</dbReference>
<keyword evidence="9" id="KW-0966">Cell projection</keyword>
<evidence type="ECO:0000313" key="10">
    <source>
        <dbReference type="Proteomes" id="UP001620339"/>
    </source>
</evidence>
<accession>A0ABW8JC02</accession>
<comment type="similarity">
    <text evidence="2">Belongs to the flagella basal body rod proteins family.</text>
</comment>
<dbReference type="Pfam" id="PF00460">
    <property type="entry name" value="Flg_bb_rod"/>
    <property type="match status" value="1"/>
</dbReference>
<proteinExistence type="inferred from homology"/>
<keyword evidence="10" id="KW-1185">Reference proteome</keyword>
<dbReference type="InterPro" id="IPR019776">
    <property type="entry name" value="Flagellar_basal_body_rod_CS"/>
</dbReference>
<dbReference type="Proteomes" id="UP001620339">
    <property type="component" value="Unassembled WGS sequence"/>
</dbReference>
<dbReference type="Pfam" id="PF06429">
    <property type="entry name" value="Flg_bbr_C"/>
    <property type="match status" value="1"/>
</dbReference>
<keyword evidence="9" id="KW-0969">Cilium</keyword>
<keyword evidence="4 6" id="KW-0975">Bacterial flagellum</keyword>
<name>A0ABW8JC02_9GAMM</name>
<dbReference type="PANTHER" id="PTHR30435:SF2">
    <property type="entry name" value="FLAGELLAR BASAL-BODY ROD PROTEIN FLGC"/>
    <property type="match status" value="1"/>
</dbReference>
<feature type="domain" description="Flagellar basal body rod protein N-terminal" evidence="7">
    <location>
        <begin position="7"/>
        <end position="32"/>
    </location>
</feature>
<evidence type="ECO:0000256" key="6">
    <source>
        <dbReference type="RuleBase" id="RU362062"/>
    </source>
</evidence>
<evidence type="ECO:0000256" key="3">
    <source>
        <dbReference type="ARBA" id="ARBA00017941"/>
    </source>
</evidence>
<evidence type="ECO:0000256" key="4">
    <source>
        <dbReference type="ARBA" id="ARBA00023143"/>
    </source>
</evidence>